<proteinExistence type="predicted"/>
<reference evidence="7" key="1">
    <citation type="journal article" date="2012" name="J. Bacteriol.">
        <title>Genome Sequence of Micromonospora lupini Lupac 08, Isolated from Root Nodules of Lupinus angustifolius.</title>
        <authorList>
            <person name="Alonso-Vega P."/>
            <person name="Normand P."/>
            <person name="Bacigalupe R."/>
            <person name="Pujic P."/>
            <person name="Lajus A."/>
            <person name="Vallenet D."/>
            <person name="Carro L."/>
            <person name="Coll P."/>
            <person name="Trujillo M.E."/>
        </authorList>
    </citation>
    <scope>NUCLEOTIDE SEQUENCE [LARGE SCALE GENOMIC DNA]</scope>
    <source>
        <strain evidence="7">Lupac 08</strain>
    </source>
</reference>
<dbReference type="eggNOG" id="COG3209">
    <property type="taxonomic scope" value="Bacteria"/>
</dbReference>
<evidence type="ECO:0000313" key="6">
    <source>
        <dbReference type="EMBL" id="CCH22002.1"/>
    </source>
</evidence>
<evidence type="ECO:0000256" key="3">
    <source>
        <dbReference type="ARBA" id="ARBA00022729"/>
    </source>
</evidence>
<dbReference type="RefSeq" id="WP_007466221.1">
    <property type="nucleotide sequence ID" value="NZ_HF570108.1"/>
</dbReference>
<accession>I0LDV5</accession>
<comment type="subcellular location">
    <subcellularLocation>
        <location evidence="1">Secreted</location>
    </subcellularLocation>
</comment>
<feature type="signal peptide" evidence="4">
    <location>
        <begin position="1"/>
        <end position="34"/>
    </location>
</feature>
<evidence type="ECO:0000256" key="1">
    <source>
        <dbReference type="ARBA" id="ARBA00004613"/>
    </source>
</evidence>
<name>I0LDV5_9ACTN</name>
<dbReference type="OrthoDB" id="3439746at2"/>
<organism evidence="6 7">
    <name type="scientific">Micromonospora lupini str. Lupac 08</name>
    <dbReference type="NCBI Taxonomy" id="1150864"/>
    <lineage>
        <taxon>Bacteria</taxon>
        <taxon>Bacillati</taxon>
        <taxon>Actinomycetota</taxon>
        <taxon>Actinomycetes</taxon>
        <taxon>Micromonosporales</taxon>
        <taxon>Micromonosporaceae</taxon>
        <taxon>Micromonospora</taxon>
    </lineage>
</organism>
<dbReference type="Proteomes" id="UP000003448">
    <property type="component" value="Unassembled WGS sequence"/>
</dbReference>
<dbReference type="InterPro" id="IPR055372">
    <property type="entry name" value="CBM96"/>
</dbReference>
<feature type="chain" id="PRO_5003630695" description="Carbohydrate-binding module family 96 domain-containing protein" evidence="4">
    <location>
        <begin position="35"/>
        <end position="638"/>
    </location>
</feature>
<feature type="domain" description="Carbohydrate-binding module family 96" evidence="5">
    <location>
        <begin position="73"/>
        <end position="183"/>
    </location>
</feature>
<evidence type="ECO:0000259" key="5">
    <source>
        <dbReference type="Pfam" id="PF24517"/>
    </source>
</evidence>
<comment type="caution">
    <text evidence="6">The sequence shown here is derived from an EMBL/GenBank/DDBJ whole genome shotgun (WGS) entry which is preliminary data.</text>
</comment>
<keyword evidence="3 4" id="KW-0732">Signal</keyword>
<gene>
    <name evidence="6" type="ORF">MILUP08_46787</name>
</gene>
<dbReference type="EMBL" id="CAIE01000046">
    <property type="protein sequence ID" value="CCH22002.1"/>
    <property type="molecule type" value="Genomic_DNA"/>
</dbReference>
<evidence type="ECO:0000256" key="2">
    <source>
        <dbReference type="ARBA" id="ARBA00022525"/>
    </source>
</evidence>
<sequence length="638" mass="68289">MIRSRRRRAALSALALTMGVSGLSLISTTSAALAAPQPERTPTVAVGWTDSATPKKAYPSEDGTPLPLGTWQDDAGKSHTSRVYVTFDLSAYEGKKIYSGKVFVDEDSVADCGKRAVEIWRTKPVTTTPTWNRSPSPIVKVAEDLTPTQLCPRSITLDVSAAVQDAVAHRQRNITFEIRVPEQFESDASYGRRLNAYRGVRMTTQYNSVPQIDNAHLYNGGLPCTQLAPYPRIGGFASVLQAVGSDADGNDEWAVRTEVAIWPKAAPEARQVFTGEHGISGRANTVNLPDGFLTDGESYVWQARATDGTDTSAWSKKCFFTHDRTAPGAPTVTSANYPADGTGEQAPAGVPGTFTFSGNGNKDVVGFEYSWRGLGVRGCAATGEYGQLECRNPLDLPGAVRANTPGGSATVTINPTGFGTQTLTVRSIDAAGNVSGTVEYRTFLPWTAPEVREENGPPQWGQEVVLRFVPAPGVTGVREYEITLDGRAPETRSAQEDGTAYFSFVSTNPDGPQLTVRSHSDNGFVSPEAHWYGYYSPGPGVKSDVYYSPDGSAVGGVGVEGTFTFSPPVGWTDTKAYRYSFDDAEPTEVAADENGRATITWTPTASGYVTLTVYGVHADGSVGYDANWYSFEVAASAS</sequence>
<dbReference type="NCBIfam" id="NF033679">
    <property type="entry name" value="DNRLRE_dom"/>
    <property type="match status" value="1"/>
</dbReference>
<evidence type="ECO:0000256" key="4">
    <source>
        <dbReference type="SAM" id="SignalP"/>
    </source>
</evidence>
<keyword evidence="7" id="KW-1185">Reference proteome</keyword>
<dbReference type="STRING" id="1150864.MILUP08_46787"/>
<evidence type="ECO:0000313" key="7">
    <source>
        <dbReference type="Proteomes" id="UP000003448"/>
    </source>
</evidence>
<dbReference type="Pfam" id="PF24517">
    <property type="entry name" value="CBM96"/>
    <property type="match status" value="1"/>
</dbReference>
<protein>
    <recommendedName>
        <fullName evidence="5">Carbohydrate-binding module family 96 domain-containing protein</fullName>
    </recommendedName>
</protein>
<dbReference type="AlphaFoldDB" id="I0LDV5"/>
<keyword evidence="2" id="KW-0964">Secreted</keyword>